<organism evidence="4 5">
    <name type="scientific">Caldanaerobius fijiensis DSM 17918</name>
    <dbReference type="NCBI Taxonomy" id="1121256"/>
    <lineage>
        <taxon>Bacteria</taxon>
        <taxon>Bacillati</taxon>
        <taxon>Bacillota</taxon>
        <taxon>Clostridia</taxon>
        <taxon>Thermoanaerobacterales</taxon>
        <taxon>Thermoanaerobacteraceae</taxon>
        <taxon>Caldanaerobius</taxon>
    </lineage>
</organism>
<gene>
    <name evidence="4" type="ORF">SAMN02746089_00091</name>
</gene>
<dbReference type="GO" id="GO:0016020">
    <property type="term" value="C:membrane"/>
    <property type="evidence" value="ECO:0007669"/>
    <property type="project" value="InterPro"/>
</dbReference>
<feature type="transmembrane region" description="Helical" evidence="3">
    <location>
        <begin position="433"/>
        <end position="459"/>
    </location>
</feature>
<dbReference type="InterPro" id="IPR050768">
    <property type="entry name" value="UPF0353/GerABKA_families"/>
</dbReference>
<dbReference type="STRING" id="1121256.SAMN02746089_00091"/>
<accession>A0A1M4SPB4</accession>
<evidence type="ECO:0000313" key="5">
    <source>
        <dbReference type="Proteomes" id="UP000184088"/>
    </source>
</evidence>
<dbReference type="Pfam" id="PF03323">
    <property type="entry name" value="GerA"/>
    <property type="match status" value="1"/>
</dbReference>
<dbReference type="Proteomes" id="UP000184088">
    <property type="component" value="Unassembled WGS sequence"/>
</dbReference>
<dbReference type="AlphaFoldDB" id="A0A1M4SPB4"/>
<dbReference type="OrthoDB" id="1726708at2"/>
<comment type="similarity">
    <text evidence="1">Belongs to the GerABKA family.</text>
</comment>
<feature type="transmembrane region" description="Helical" evidence="3">
    <location>
        <begin position="402"/>
        <end position="421"/>
    </location>
</feature>
<keyword evidence="3" id="KW-1133">Transmembrane helix</keyword>
<evidence type="ECO:0000313" key="4">
    <source>
        <dbReference type="EMBL" id="SHE34036.1"/>
    </source>
</evidence>
<name>A0A1M4SPB4_9THEO</name>
<reference evidence="4 5" key="1">
    <citation type="submission" date="2016-11" db="EMBL/GenBank/DDBJ databases">
        <authorList>
            <person name="Jaros S."/>
            <person name="Januszkiewicz K."/>
            <person name="Wedrychowicz H."/>
        </authorList>
    </citation>
    <scope>NUCLEOTIDE SEQUENCE [LARGE SCALE GENOMIC DNA]</scope>
    <source>
        <strain evidence="4 5">DSM 17918</strain>
    </source>
</reference>
<dbReference type="EMBL" id="FQVH01000001">
    <property type="protein sequence ID" value="SHE34036.1"/>
    <property type="molecule type" value="Genomic_DNA"/>
</dbReference>
<dbReference type="RefSeq" id="WP_073341124.1">
    <property type="nucleotide sequence ID" value="NZ_FQVH01000001.1"/>
</dbReference>
<dbReference type="PIRSF" id="PIRSF005690">
    <property type="entry name" value="GerBA"/>
    <property type="match status" value="1"/>
</dbReference>
<dbReference type="PANTHER" id="PTHR22550">
    <property type="entry name" value="SPORE GERMINATION PROTEIN"/>
    <property type="match status" value="1"/>
</dbReference>
<keyword evidence="2 3" id="KW-0472">Membrane</keyword>
<feature type="transmembrane region" description="Helical" evidence="3">
    <location>
        <begin position="308"/>
        <end position="330"/>
    </location>
</feature>
<sequence length="531" mass="59800">MLNFIKNLFTGRQNEGRTENKDVNIAKNLDDNEKYIKTIFDKCSDIVIRKFNIANNPNYKAALIYIDGMIQQNIIEESIIKRLTNKNADHTYNPGSEKYSKYLLGIKDEDIYEKMDNAIEAILNGNPVLFINGISKALNVNLKNPPGRNIEEPTTETVVRGSREGFSESIRINTCLLRKKIKNVNLKMECLKIGKQTKTDVVISYLANIANHKIVNEVKERLSKIDIDSVLDSNFIEEYIDDHPLSFFPTIFRTEKPDVAAGKLLEGRIAIIVDGTPTVLTVPAIFAEFIQTGEDYYMRFIPATLNRWLRYFSFFLSLTLPGFYVALVTFHQELVPTSLVVTIIKARAGVPLPSLWECFMMLLAYEILREAGVRMPRAVGQAVSVVGALVLGQAAVEAGLVSTPMVIVTALTGIASFTIPSPEMNMALTYPRFILLFLGGTLGILGLTCGLLIMLMNLISMRSFGVPYMGPIVPLIMEELPDIAIRAPLWSTIRRPKLITWKRDNRRQTITRISSIKQEQEKATQQKLKEK</sequence>
<evidence type="ECO:0000256" key="1">
    <source>
        <dbReference type="ARBA" id="ARBA00005278"/>
    </source>
</evidence>
<dbReference type="InterPro" id="IPR004995">
    <property type="entry name" value="Spore_Ger"/>
</dbReference>
<protein>
    <submittedName>
        <fullName evidence="4">Spore germination protein KA</fullName>
    </submittedName>
</protein>
<keyword evidence="5" id="KW-1185">Reference proteome</keyword>
<keyword evidence="3" id="KW-0812">Transmembrane</keyword>
<evidence type="ECO:0000256" key="3">
    <source>
        <dbReference type="SAM" id="Phobius"/>
    </source>
</evidence>
<dbReference type="PANTHER" id="PTHR22550:SF5">
    <property type="entry name" value="LEUCINE ZIPPER PROTEIN 4"/>
    <property type="match status" value="1"/>
</dbReference>
<proteinExistence type="inferred from homology"/>
<evidence type="ECO:0000256" key="2">
    <source>
        <dbReference type="ARBA" id="ARBA00023136"/>
    </source>
</evidence>
<dbReference type="GO" id="GO:0009847">
    <property type="term" value="P:spore germination"/>
    <property type="evidence" value="ECO:0007669"/>
    <property type="project" value="InterPro"/>
</dbReference>